<name>A0A3P5Y8X7_STRCB</name>
<feature type="domain" description="HTH cro/C1-type" evidence="3">
    <location>
        <begin position="90"/>
        <end position="144"/>
    </location>
</feature>
<feature type="domain" description="HTH cro/C1-type" evidence="3">
    <location>
        <begin position="11"/>
        <end position="65"/>
    </location>
</feature>
<dbReference type="SMART" id="SM00530">
    <property type="entry name" value="HTH_XRE"/>
    <property type="match status" value="2"/>
</dbReference>
<proteinExistence type="predicted"/>
<feature type="coiled-coil region" evidence="2">
    <location>
        <begin position="76"/>
        <end position="110"/>
    </location>
</feature>
<dbReference type="InterPro" id="IPR010982">
    <property type="entry name" value="Lambda_DNA-bd_dom_sf"/>
</dbReference>
<dbReference type="Proteomes" id="UP001186118">
    <property type="component" value="Unassembled WGS sequence"/>
</dbReference>
<dbReference type="Pfam" id="PF01381">
    <property type="entry name" value="HTH_3"/>
    <property type="match status" value="2"/>
</dbReference>
<dbReference type="PANTHER" id="PTHR46558">
    <property type="entry name" value="TRACRIPTIONAL REGULATORY PROTEIN-RELATED-RELATED"/>
    <property type="match status" value="1"/>
</dbReference>
<gene>
    <name evidence="5" type="primary">xre_3</name>
    <name evidence="5" type="ORF">FMV2238Y02_20140</name>
    <name evidence="4" type="ORF">KB584_05350</name>
</gene>
<evidence type="ECO:0000256" key="2">
    <source>
        <dbReference type="SAM" id="Coils"/>
    </source>
</evidence>
<reference evidence="5 6" key="1">
    <citation type="submission" date="2018-10" db="EMBL/GenBank/DDBJ databases">
        <authorList>
            <consortium name="Molecular Microbiology and Infection Unit (UMMI)"/>
            <person name="Machado M."/>
        </authorList>
    </citation>
    <scope>NUCLEOTIDE SEQUENCE [LARGE SCALE GENOMIC DNA]</scope>
    <source>
        <strain evidence="5">FMV2238.02</strain>
    </source>
</reference>
<protein>
    <submittedName>
        <fullName evidence="5">HTH-type transcriptional regulator Xre</fullName>
    </submittedName>
    <submittedName>
        <fullName evidence="4">Helix-turn-helix transcriptional regulator</fullName>
    </submittedName>
</protein>
<dbReference type="Gene3D" id="1.10.260.40">
    <property type="entry name" value="lambda repressor-like DNA-binding domains"/>
    <property type="match status" value="2"/>
</dbReference>
<accession>A0A3P5Y8X7</accession>
<dbReference type="Proteomes" id="UP000280759">
    <property type="component" value="Unassembled WGS sequence"/>
</dbReference>
<evidence type="ECO:0000313" key="4">
    <source>
        <dbReference type="EMBL" id="MDV5976889.1"/>
    </source>
</evidence>
<keyword evidence="1" id="KW-0238">DNA-binding</keyword>
<dbReference type="PROSITE" id="PS50943">
    <property type="entry name" value="HTH_CROC1"/>
    <property type="match status" value="2"/>
</dbReference>
<evidence type="ECO:0000313" key="5">
    <source>
        <dbReference type="EMBL" id="VDC43509.1"/>
    </source>
</evidence>
<dbReference type="EMBL" id="JAGQEX010000009">
    <property type="protein sequence ID" value="MDV5976889.1"/>
    <property type="molecule type" value="Genomic_DNA"/>
</dbReference>
<dbReference type="EMBL" id="UXEP01000042">
    <property type="protein sequence ID" value="VDC43509.1"/>
    <property type="molecule type" value="Genomic_DNA"/>
</dbReference>
<keyword evidence="6" id="KW-1185">Reference proteome</keyword>
<dbReference type="InterPro" id="IPR001387">
    <property type="entry name" value="Cro/C1-type_HTH"/>
</dbReference>
<dbReference type="AlphaFoldDB" id="A0A3P5Y8X7"/>
<evidence type="ECO:0000256" key="1">
    <source>
        <dbReference type="ARBA" id="ARBA00023125"/>
    </source>
</evidence>
<dbReference type="CDD" id="cd00093">
    <property type="entry name" value="HTH_XRE"/>
    <property type="match status" value="2"/>
</dbReference>
<reference evidence="4" key="2">
    <citation type="submission" date="2021-04" db="EMBL/GenBank/DDBJ databases">
        <title>Draft genomes of 20 S. canis strains.</title>
        <authorList>
            <person name="Pagnossin D."/>
            <person name="Weir W."/>
            <person name="Smith A."/>
            <person name="Ure R."/>
            <person name="Oravcova K."/>
        </authorList>
    </citation>
    <scope>NUCLEOTIDE SEQUENCE</scope>
    <source>
        <strain evidence="4">284</strain>
    </source>
</reference>
<keyword evidence="2" id="KW-0175">Coiled coil</keyword>
<dbReference type="RefSeq" id="WP_125074832.1">
    <property type="nucleotide sequence ID" value="NZ_JAGQEX010000009.1"/>
</dbReference>
<sequence>MKKLTNFGENLRLMRKTKSLTQTELASKLNIGQSAYAKWENGRTEPTLEMLARIADSLDVTVDYLLGRSDNFSNTIVLSKNNMKSFSKRLKELRLEKNQTQQELADCLNVKRASIAKWETNRAFPNGDTIIRIAEYFDVPFAFFK</sequence>
<dbReference type="SUPFAM" id="SSF47413">
    <property type="entry name" value="lambda repressor-like DNA-binding domains"/>
    <property type="match status" value="2"/>
</dbReference>
<evidence type="ECO:0000259" key="3">
    <source>
        <dbReference type="PROSITE" id="PS50943"/>
    </source>
</evidence>
<dbReference type="PANTHER" id="PTHR46558:SF11">
    <property type="entry name" value="HTH-TYPE TRANSCRIPTIONAL REGULATOR XRE"/>
    <property type="match status" value="1"/>
</dbReference>
<evidence type="ECO:0000313" key="6">
    <source>
        <dbReference type="Proteomes" id="UP000280759"/>
    </source>
</evidence>
<organism evidence="5 6">
    <name type="scientific">Streptococcus canis</name>
    <dbReference type="NCBI Taxonomy" id="1329"/>
    <lineage>
        <taxon>Bacteria</taxon>
        <taxon>Bacillati</taxon>
        <taxon>Bacillota</taxon>
        <taxon>Bacilli</taxon>
        <taxon>Lactobacillales</taxon>
        <taxon>Streptococcaceae</taxon>
        <taxon>Streptococcus</taxon>
    </lineage>
</organism>
<dbReference type="GO" id="GO:0003677">
    <property type="term" value="F:DNA binding"/>
    <property type="evidence" value="ECO:0007669"/>
    <property type="project" value="UniProtKB-KW"/>
</dbReference>